<dbReference type="CDD" id="cd03789">
    <property type="entry name" value="GT9_LPS_heptosyltransferase"/>
    <property type="match status" value="1"/>
</dbReference>
<protein>
    <submittedName>
        <fullName evidence="3">Lipopolysaccharide core heptosyltransferase RfaQ</fullName>
        <ecNumber evidence="3">2.-.-.-</ecNumber>
    </submittedName>
</protein>
<dbReference type="EC" id="2.-.-.-" evidence="3"/>
<keyword evidence="2 3" id="KW-0808">Transferase</keyword>
<dbReference type="AlphaFoldDB" id="A0A5C6EI49"/>
<keyword evidence="1" id="KW-0328">Glycosyltransferase</keyword>
<evidence type="ECO:0000256" key="2">
    <source>
        <dbReference type="ARBA" id="ARBA00022679"/>
    </source>
</evidence>
<dbReference type="Pfam" id="PF01075">
    <property type="entry name" value="Glyco_transf_9"/>
    <property type="match status" value="1"/>
</dbReference>
<dbReference type="InterPro" id="IPR051199">
    <property type="entry name" value="LPS_LOS_Heptosyltrfase"/>
</dbReference>
<dbReference type="GO" id="GO:0005829">
    <property type="term" value="C:cytosol"/>
    <property type="evidence" value="ECO:0007669"/>
    <property type="project" value="TreeGrafter"/>
</dbReference>
<dbReference type="PANTHER" id="PTHR30160">
    <property type="entry name" value="TETRAACYLDISACCHARIDE 4'-KINASE-RELATED"/>
    <property type="match status" value="1"/>
</dbReference>
<proteinExistence type="predicted"/>
<dbReference type="InterPro" id="IPR002201">
    <property type="entry name" value="Glyco_trans_9"/>
</dbReference>
<evidence type="ECO:0000313" key="3">
    <source>
        <dbReference type="EMBL" id="TWU47737.1"/>
    </source>
</evidence>
<dbReference type="EMBL" id="SJPX01000005">
    <property type="protein sequence ID" value="TWU47737.1"/>
    <property type="molecule type" value="Genomic_DNA"/>
</dbReference>
<dbReference type="Proteomes" id="UP000317977">
    <property type="component" value="Unassembled WGS sequence"/>
</dbReference>
<accession>A0A5C6EI49</accession>
<evidence type="ECO:0000313" key="4">
    <source>
        <dbReference type="Proteomes" id="UP000317977"/>
    </source>
</evidence>
<sequence length="343" mass="37370">METTGAPRILISRMSAIGDSILTLPVACAIRENFPDAFIGWVIEKKAAPMVRGHQALDAVIELERGWFTSPKRMRETRSTLRPYNFEISIDCQGLTKSALAGYLSGAKRRIGFAGKHGGEISRVLNNIKIPPVFSHITDRSLELLIPLDIHSPKVQWKLPLSPASRTWAARWRRTIPATRLAVLNPGATWASKAWEPDRFGQTAKYAADKFGYRSVVVWGTFEERLMAEQIVAHSGGAATLAPDTDLHHLGALIEQADLFISGDTGPLHIAVAVGTDTIGLYGATRPGDSGPYGQFALQNAYESGSRTHRRAADNTAMRAISTADVCEAIDQIEAKRAIMTAA</sequence>
<dbReference type="Gene3D" id="3.40.50.2000">
    <property type="entry name" value="Glycogen Phosphorylase B"/>
    <property type="match status" value="2"/>
</dbReference>
<comment type="caution">
    <text evidence="3">The sequence shown here is derived from an EMBL/GenBank/DDBJ whole genome shotgun (WGS) entry which is preliminary data.</text>
</comment>
<dbReference type="GO" id="GO:0009244">
    <property type="term" value="P:lipopolysaccharide core region biosynthetic process"/>
    <property type="evidence" value="ECO:0007669"/>
    <property type="project" value="TreeGrafter"/>
</dbReference>
<reference evidence="3 4" key="1">
    <citation type="submission" date="2019-02" db="EMBL/GenBank/DDBJ databases">
        <title>Deep-cultivation of Planctomycetes and their phenomic and genomic characterization uncovers novel biology.</title>
        <authorList>
            <person name="Wiegand S."/>
            <person name="Jogler M."/>
            <person name="Boedeker C."/>
            <person name="Pinto D."/>
            <person name="Vollmers J."/>
            <person name="Rivas-Marin E."/>
            <person name="Kohn T."/>
            <person name="Peeters S.H."/>
            <person name="Heuer A."/>
            <person name="Rast P."/>
            <person name="Oberbeckmann S."/>
            <person name="Bunk B."/>
            <person name="Jeske O."/>
            <person name="Meyerdierks A."/>
            <person name="Storesund J.E."/>
            <person name="Kallscheuer N."/>
            <person name="Luecker S."/>
            <person name="Lage O.M."/>
            <person name="Pohl T."/>
            <person name="Merkel B.J."/>
            <person name="Hornburger P."/>
            <person name="Mueller R.-W."/>
            <person name="Bruemmer F."/>
            <person name="Labrenz M."/>
            <person name="Spormann A.M."/>
            <person name="Op Den Camp H."/>
            <person name="Overmann J."/>
            <person name="Amann R."/>
            <person name="Jetten M.S.M."/>
            <person name="Mascher T."/>
            <person name="Medema M.H."/>
            <person name="Devos D.P."/>
            <person name="Kaster A.-K."/>
            <person name="Ovreas L."/>
            <person name="Rohde M."/>
            <person name="Galperin M.Y."/>
            <person name="Jogler C."/>
        </authorList>
    </citation>
    <scope>NUCLEOTIDE SEQUENCE [LARGE SCALE GENOMIC DNA]</scope>
    <source>
        <strain evidence="3 4">Poly59</strain>
    </source>
</reference>
<name>A0A5C6EI49_9BACT</name>
<dbReference type="PANTHER" id="PTHR30160:SF1">
    <property type="entry name" value="LIPOPOLYSACCHARIDE 1,2-N-ACETYLGLUCOSAMINETRANSFERASE-RELATED"/>
    <property type="match status" value="1"/>
</dbReference>
<keyword evidence="4" id="KW-1185">Reference proteome</keyword>
<dbReference type="GO" id="GO:0008713">
    <property type="term" value="F:ADP-heptose-lipopolysaccharide heptosyltransferase activity"/>
    <property type="evidence" value="ECO:0007669"/>
    <property type="project" value="TreeGrafter"/>
</dbReference>
<gene>
    <name evidence="3" type="primary">rfaQ</name>
    <name evidence="3" type="ORF">Poly59_45780</name>
</gene>
<organism evidence="3 4">
    <name type="scientific">Rubripirellula reticaptiva</name>
    <dbReference type="NCBI Taxonomy" id="2528013"/>
    <lineage>
        <taxon>Bacteria</taxon>
        <taxon>Pseudomonadati</taxon>
        <taxon>Planctomycetota</taxon>
        <taxon>Planctomycetia</taxon>
        <taxon>Pirellulales</taxon>
        <taxon>Pirellulaceae</taxon>
        <taxon>Rubripirellula</taxon>
    </lineage>
</organism>
<dbReference type="SUPFAM" id="SSF53756">
    <property type="entry name" value="UDP-Glycosyltransferase/glycogen phosphorylase"/>
    <property type="match status" value="1"/>
</dbReference>
<evidence type="ECO:0000256" key="1">
    <source>
        <dbReference type="ARBA" id="ARBA00022676"/>
    </source>
</evidence>